<dbReference type="EMBL" id="UFAJ01000276">
    <property type="protein sequence ID" value="SSD60123.1"/>
    <property type="molecule type" value="Genomic_DNA"/>
</dbReference>
<feature type="region of interest" description="Disordered" evidence="1">
    <location>
        <begin position="551"/>
        <end position="589"/>
    </location>
</feature>
<dbReference type="OrthoDB" id="429813at2759"/>
<evidence type="ECO:0000313" key="3">
    <source>
        <dbReference type="Proteomes" id="UP000262825"/>
    </source>
</evidence>
<dbReference type="PANTHER" id="PTHR37285">
    <property type="entry name" value="SPORE WALL MATURATION PROTEIN DIT1"/>
    <property type="match status" value="1"/>
</dbReference>
<accession>A0A376B620</accession>
<reference evidence="3" key="1">
    <citation type="submission" date="2018-06" db="EMBL/GenBank/DDBJ databases">
        <authorList>
            <person name="Guldener U."/>
        </authorList>
    </citation>
    <scope>NUCLEOTIDE SEQUENCE [LARGE SCALE GENOMIC DNA]</scope>
    <source>
        <strain evidence="3">UTAD17</strain>
    </source>
</reference>
<organism evidence="2 3">
    <name type="scientific">Saccharomycodes ludwigii</name>
    <dbReference type="NCBI Taxonomy" id="36035"/>
    <lineage>
        <taxon>Eukaryota</taxon>
        <taxon>Fungi</taxon>
        <taxon>Dikarya</taxon>
        <taxon>Ascomycota</taxon>
        <taxon>Saccharomycotina</taxon>
        <taxon>Saccharomycetes</taxon>
        <taxon>Saccharomycodales</taxon>
        <taxon>Saccharomycodaceae</taxon>
        <taxon>Saccharomycodes</taxon>
    </lineage>
</organism>
<dbReference type="Pfam" id="PF05141">
    <property type="entry name" value="DIT1_PvcA"/>
    <property type="match status" value="1"/>
</dbReference>
<keyword evidence="3" id="KW-1185">Reference proteome</keyword>
<evidence type="ECO:0000256" key="1">
    <source>
        <dbReference type="SAM" id="MobiDB-lite"/>
    </source>
</evidence>
<dbReference type="InterPro" id="IPR007817">
    <property type="entry name" value="Isocyanide_synthase_DIT1"/>
</dbReference>
<dbReference type="VEuPathDB" id="FungiDB:SCODWIG_01884"/>
<proteinExistence type="predicted"/>
<name>A0A376B620_9ASCO</name>
<dbReference type="PANTHER" id="PTHR37285:SF5">
    <property type="entry name" value="SPORE WALL MATURATION PROTEIN DIT1"/>
    <property type="match status" value="1"/>
</dbReference>
<dbReference type="Proteomes" id="UP000262825">
    <property type="component" value="Unassembled WGS sequence"/>
</dbReference>
<evidence type="ECO:0000313" key="2">
    <source>
        <dbReference type="EMBL" id="SSD60123.1"/>
    </source>
</evidence>
<sequence length="589" mass="67786">MTINNKIETSNDYGILHGGENSKDMSTFSKFLCIYSRNPNTFELYEARDKQNSTFGPNWDEFKMILQKNVLKATEYEYGEVYEYIIPVSAFADTSFSLNGNIAKFIRFPTNNIDFEIKVSEYWKAGESQIRGVITTTENENVFNDWFVFHILDQARLHTSETPMDPTISTNYAELFTRFFEENLKNTVVQDEWDLGGRQHFLERVEYFTKRMAKIECILPAFPCKSSNTQKVYSLFPDMGEELAFKNLISCVEKVSKIYPPGIKIWIVSDGHVFSDCIGVDDDVVDEYTRKLHNLYKTCAVPGIDAIGFCGLKELFFEGDTSLKFNEEWVAEITLPHYTGSKICQGSELCRKILMKGCDTDDGRLREQILIPDHPRLHLYRGFSKFMIEDLRLLSHFKGASNKTYKKTACKVSFEMIKRNDAYSNLVDLVFPHHLRLSIHAHNNRGPKFGIRIISLEQCRPIKSLNSVEEPEYEDLLHIPTPWHNCVVKVDNNDKYYLTRSSVIHEAISKGLYKGEWCIEHSTGGHFVIRKVDNELEKDAAIVKVSDLNISNDDNSISSFEDEQNEKKLQEKGEEEEEGDLVLNSSITA</sequence>
<gene>
    <name evidence="2" type="ORF">SCODWIG_01884</name>
</gene>
<dbReference type="AlphaFoldDB" id="A0A376B620"/>
<protein>
    <submittedName>
        <fullName evidence="2">Related to Spore wall maturation protein DIT1</fullName>
    </submittedName>
</protein>